<name>A0ABW3UID5_9BACL</name>
<gene>
    <name evidence="2" type="ORF">ACFQ4B_09890</name>
</gene>
<dbReference type="GO" id="GO:0004497">
    <property type="term" value="F:monooxygenase activity"/>
    <property type="evidence" value="ECO:0007669"/>
    <property type="project" value="UniProtKB-KW"/>
</dbReference>
<sequence length="98" mass="11207">MIIVHAAMKVNPAKEEEFLKEIQSLITASRQESGNLSYHLYKDTEEEHSFIMIEIWKDQEAVMHHNASEHFTSFVGTAKQYLTSPLDIKAFNGEPLKG</sequence>
<dbReference type="InterPro" id="IPR050744">
    <property type="entry name" value="AI-2_Isomerase_LsrG"/>
</dbReference>
<dbReference type="PANTHER" id="PTHR33336:SF3">
    <property type="entry name" value="ABM DOMAIN-CONTAINING PROTEIN"/>
    <property type="match status" value="1"/>
</dbReference>
<dbReference type="Gene3D" id="3.30.70.100">
    <property type="match status" value="1"/>
</dbReference>
<accession>A0ABW3UID5</accession>
<evidence type="ECO:0000313" key="3">
    <source>
        <dbReference type="Proteomes" id="UP001597180"/>
    </source>
</evidence>
<evidence type="ECO:0000259" key="1">
    <source>
        <dbReference type="PROSITE" id="PS51725"/>
    </source>
</evidence>
<dbReference type="RefSeq" id="WP_345587081.1">
    <property type="nucleotide sequence ID" value="NZ_BAABJG010000006.1"/>
</dbReference>
<evidence type="ECO:0000313" key="2">
    <source>
        <dbReference type="EMBL" id="MFD1220430.1"/>
    </source>
</evidence>
<dbReference type="SUPFAM" id="SSF54909">
    <property type="entry name" value="Dimeric alpha+beta barrel"/>
    <property type="match status" value="1"/>
</dbReference>
<feature type="domain" description="ABM" evidence="1">
    <location>
        <begin position="2"/>
        <end position="91"/>
    </location>
</feature>
<dbReference type="EMBL" id="JBHTLU010000013">
    <property type="protein sequence ID" value="MFD1220430.1"/>
    <property type="molecule type" value="Genomic_DNA"/>
</dbReference>
<dbReference type="PANTHER" id="PTHR33336">
    <property type="entry name" value="QUINOL MONOOXYGENASE YGIN-RELATED"/>
    <property type="match status" value="1"/>
</dbReference>
<keyword evidence="2" id="KW-0503">Monooxygenase</keyword>
<dbReference type="Proteomes" id="UP001597180">
    <property type="component" value="Unassembled WGS sequence"/>
</dbReference>
<dbReference type="Pfam" id="PF03992">
    <property type="entry name" value="ABM"/>
    <property type="match status" value="1"/>
</dbReference>
<dbReference type="InterPro" id="IPR007138">
    <property type="entry name" value="ABM_dom"/>
</dbReference>
<reference evidence="3" key="1">
    <citation type="journal article" date="2019" name="Int. J. Syst. Evol. Microbiol.">
        <title>The Global Catalogue of Microorganisms (GCM) 10K type strain sequencing project: providing services to taxonomists for standard genome sequencing and annotation.</title>
        <authorList>
            <consortium name="The Broad Institute Genomics Platform"/>
            <consortium name="The Broad Institute Genome Sequencing Center for Infectious Disease"/>
            <person name="Wu L."/>
            <person name="Ma J."/>
        </authorList>
    </citation>
    <scope>NUCLEOTIDE SEQUENCE [LARGE SCALE GENOMIC DNA]</scope>
    <source>
        <strain evidence="3">CCUG 53270</strain>
    </source>
</reference>
<proteinExistence type="predicted"/>
<organism evidence="2 3">
    <name type="scientific">Paenibacillus vulneris</name>
    <dbReference type="NCBI Taxonomy" id="1133364"/>
    <lineage>
        <taxon>Bacteria</taxon>
        <taxon>Bacillati</taxon>
        <taxon>Bacillota</taxon>
        <taxon>Bacilli</taxon>
        <taxon>Bacillales</taxon>
        <taxon>Paenibacillaceae</taxon>
        <taxon>Paenibacillus</taxon>
    </lineage>
</organism>
<dbReference type="InterPro" id="IPR011008">
    <property type="entry name" value="Dimeric_a/b-barrel"/>
</dbReference>
<comment type="caution">
    <text evidence="2">The sequence shown here is derived from an EMBL/GenBank/DDBJ whole genome shotgun (WGS) entry which is preliminary data.</text>
</comment>
<dbReference type="EC" id="1.-.-.-" evidence="2"/>
<dbReference type="PROSITE" id="PS51725">
    <property type="entry name" value="ABM"/>
    <property type="match status" value="1"/>
</dbReference>
<protein>
    <submittedName>
        <fullName evidence="2">Quinol monooxygenase</fullName>
        <ecNumber evidence="2">1.-.-.-</ecNumber>
    </submittedName>
</protein>
<keyword evidence="2" id="KW-0560">Oxidoreductase</keyword>
<keyword evidence="3" id="KW-1185">Reference proteome</keyword>